<evidence type="ECO:0000313" key="2">
    <source>
        <dbReference type="Proteomes" id="UP000249390"/>
    </source>
</evidence>
<reference evidence="1 2" key="1">
    <citation type="submission" date="2018-06" db="EMBL/GenBank/DDBJ databases">
        <title>The Genome of Cuscuta australis (Dodder) Provides Insight into the Evolution of Plant Parasitism.</title>
        <authorList>
            <person name="Liu H."/>
        </authorList>
    </citation>
    <scope>NUCLEOTIDE SEQUENCE [LARGE SCALE GENOMIC DNA]</scope>
    <source>
        <strain evidence="2">cv. Yunnan</strain>
        <tissue evidence="1">Vines</tissue>
    </source>
</reference>
<protein>
    <submittedName>
        <fullName evidence="1">Uncharacterized protein</fullName>
    </submittedName>
</protein>
<dbReference type="EMBL" id="NQVE01000200">
    <property type="protein sequence ID" value="RAL39771.1"/>
    <property type="molecule type" value="Genomic_DNA"/>
</dbReference>
<evidence type="ECO:0000313" key="1">
    <source>
        <dbReference type="EMBL" id="RAL39771.1"/>
    </source>
</evidence>
<organism evidence="1 2">
    <name type="scientific">Cuscuta australis</name>
    <dbReference type="NCBI Taxonomy" id="267555"/>
    <lineage>
        <taxon>Eukaryota</taxon>
        <taxon>Viridiplantae</taxon>
        <taxon>Streptophyta</taxon>
        <taxon>Embryophyta</taxon>
        <taxon>Tracheophyta</taxon>
        <taxon>Spermatophyta</taxon>
        <taxon>Magnoliopsida</taxon>
        <taxon>eudicotyledons</taxon>
        <taxon>Gunneridae</taxon>
        <taxon>Pentapetalae</taxon>
        <taxon>asterids</taxon>
        <taxon>lamiids</taxon>
        <taxon>Solanales</taxon>
        <taxon>Convolvulaceae</taxon>
        <taxon>Cuscuteae</taxon>
        <taxon>Cuscuta</taxon>
        <taxon>Cuscuta subgen. Grammica</taxon>
        <taxon>Cuscuta sect. Cleistogrammica</taxon>
    </lineage>
</organism>
<name>A0A328D613_9ASTE</name>
<gene>
    <name evidence="1" type="ORF">DM860_003304</name>
</gene>
<proteinExistence type="predicted"/>
<comment type="caution">
    <text evidence="1">The sequence shown here is derived from an EMBL/GenBank/DDBJ whole genome shotgun (WGS) entry which is preliminary data.</text>
</comment>
<dbReference type="Proteomes" id="UP000249390">
    <property type="component" value="Unassembled WGS sequence"/>
</dbReference>
<sequence>MHTWFTTMVVFTAEEKLEYELQAKCYTRQLAHQRFRVVSKLKLKPGLKPEFDPLSDRRPRILLDRYHYYPVQMTIKKHIESATIHQETERKIHNSPKNRKRAIISSRNRVDYLAKNQILEQLIDLVRRCHLPSGGSCAAIQEKIFYFKKRGYITFLESSGKMLFTSTFFDSGGSGSDGGLHGGQFLDREEKREVERSFLEIRN</sequence>
<dbReference type="AlphaFoldDB" id="A0A328D613"/>
<accession>A0A328D613</accession>
<keyword evidence="2" id="KW-1185">Reference proteome</keyword>